<feature type="domain" description="Activator of Hsp90 ATPase homologue 1/2-like C-terminal" evidence="2">
    <location>
        <begin position="19"/>
        <end position="150"/>
    </location>
</feature>
<dbReference type="AlphaFoldDB" id="A0A930BSE1"/>
<evidence type="ECO:0000313" key="4">
    <source>
        <dbReference type="Proteomes" id="UP000718593"/>
    </source>
</evidence>
<dbReference type="InterPro" id="IPR023393">
    <property type="entry name" value="START-like_dom_sf"/>
</dbReference>
<name>A0A930BSE1_9RHOO</name>
<dbReference type="Pfam" id="PF08327">
    <property type="entry name" value="AHSA1"/>
    <property type="match status" value="1"/>
</dbReference>
<accession>A0A930BSE1</accession>
<organism evidence="3 4">
    <name type="scientific">Dechloromonas agitata</name>
    <dbReference type="NCBI Taxonomy" id="73030"/>
    <lineage>
        <taxon>Bacteria</taxon>
        <taxon>Pseudomonadati</taxon>
        <taxon>Pseudomonadota</taxon>
        <taxon>Betaproteobacteria</taxon>
        <taxon>Rhodocyclales</taxon>
        <taxon>Azonexaceae</taxon>
        <taxon>Dechloromonas</taxon>
    </lineage>
</organism>
<dbReference type="InterPro" id="IPR013538">
    <property type="entry name" value="ASHA1/2-like_C"/>
</dbReference>
<evidence type="ECO:0000313" key="3">
    <source>
        <dbReference type="EMBL" id="MBF1163872.1"/>
    </source>
</evidence>
<evidence type="ECO:0000256" key="1">
    <source>
        <dbReference type="ARBA" id="ARBA00006817"/>
    </source>
</evidence>
<proteinExistence type="inferred from homology"/>
<comment type="caution">
    <text evidence="3">The sequence shown here is derived from an EMBL/GenBank/DDBJ whole genome shotgun (WGS) entry which is preliminary data.</text>
</comment>
<dbReference type="Gene3D" id="3.30.530.20">
    <property type="match status" value="1"/>
</dbReference>
<dbReference type="Proteomes" id="UP000718593">
    <property type="component" value="Unassembled WGS sequence"/>
</dbReference>
<sequence>MAVHDRNNQAHQIVMSLAVPKEKVWQCLINSNLVKQWYSQPPYQVVEADMDIRPGGRQVITVSGPDGKRLSTTEVFLEVVSGEKLVFTDAFDRAWKPSSKATKVTEIKLESVPTGTRISLSVSYWDKTDQESLDKHFEDGWKGAVDRIEGLCRAF</sequence>
<evidence type="ECO:0000259" key="2">
    <source>
        <dbReference type="Pfam" id="PF08327"/>
    </source>
</evidence>
<protein>
    <submittedName>
        <fullName evidence="3">SRPBCC domain-containing protein</fullName>
    </submittedName>
</protein>
<dbReference type="EMBL" id="JABZMI010000021">
    <property type="protein sequence ID" value="MBF1163872.1"/>
    <property type="molecule type" value="Genomic_DNA"/>
</dbReference>
<gene>
    <name evidence="3" type="ORF">HXL68_02420</name>
</gene>
<comment type="similarity">
    <text evidence="1">Belongs to the AHA1 family.</text>
</comment>
<dbReference type="SUPFAM" id="SSF55961">
    <property type="entry name" value="Bet v1-like"/>
    <property type="match status" value="1"/>
</dbReference>
<reference evidence="3" key="1">
    <citation type="submission" date="2020-04" db="EMBL/GenBank/DDBJ databases">
        <title>Deep metagenomics examines the oral microbiome during advanced dental caries in children, revealing novel taxa and co-occurrences with host molecules.</title>
        <authorList>
            <person name="Baker J.L."/>
            <person name="Morton J.T."/>
            <person name="Dinis M."/>
            <person name="Alvarez R."/>
            <person name="Tran N.C."/>
            <person name="Knight R."/>
            <person name="Edlund A."/>
        </authorList>
    </citation>
    <scope>NUCLEOTIDE SEQUENCE</scope>
    <source>
        <strain evidence="3">JCVI_32_bin.24</strain>
    </source>
</reference>